<dbReference type="InterPro" id="IPR050266">
    <property type="entry name" value="AB_hydrolase_sf"/>
</dbReference>
<evidence type="ECO:0000313" key="2">
    <source>
        <dbReference type="EMBL" id="KAH8703855.1"/>
    </source>
</evidence>
<dbReference type="RefSeq" id="XP_046076873.1">
    <property type="nucleotide sequence ID" value="XM_046213622.1"/>
</dbReference>
<gene>
    <name evidence="2" type="ORF">BGW36DRAFT_355253</name>
</gene>
<dbReference type="InterPro" id="IPR000639">
    <property type="entry name" value="Epox_hydrolase-like"/>
</dbReference>
<dbReference type="PRINTS" id="PR00412">
    <property type="entry name" value="EPOXHYDRLASE"/>
</dbReference>
<dbReference type="GO" id="GO:0016020">
    <property type="term" value="C:membrane"/>
    <property type="evidence" value="ECO:0007669"/>
    <property type="project" value="TreeGrafter"/>
</dbReference>
<keyword evidence="3" id="KW-1185">Reference proteome</keyword>
<dbReference type="SUPFAM" id="SSF53474">
    <property type="entry name" value="alpha/beta-Hydrolases"/>
    <property type="match status" value="1"/>
</dbReference>
<organism evidence="2 3">
    <name type="scientific">Talaromyces proteolyticus</name>
    <dbReference type="NCBI Taxonomy" id="1131652"/>
    <lineage>
        <taxon>Eukaryota</taxon>
        <taxon>Fungi</taxon>
        <taxon>Dikarya</taxon>
        <taxon>Ascomycota</taxon>
        <taxon>Pezizomycotina</taxon>
        <taxon>Eurotiomycetes</taxon>
        <taxon>Eurotiomycetidae</taxon>
        <taxon>Eurotiales</taxon>
        <taxon>Trichocomaceae</taxon>
        <taxon>Talaromyces</taxon>
        <taxon>Talaromyces sect. Bacilispori</taxon>
    </lineage>
</organism>
<dbReference type="EMBL" id="JAJTJA010000002">
    <property type="protein sequence ID" value="KAH8703855.1"/>
    <property type="molecule type" value="Genomic_DNA"/>
</dbReference>
<dbReference type="Proteomes" id="UP001201262">
    <property type="component" value="Unassembled WGS sequence"/>
</dbReference>
<proteinExistence type="predicted"/>
<evidence type="ECO:0000259" key="1">
    <source>
        <dbReference type="Pfam" id="PF00561"/>
    </source>
</evidence>
<dbReference type="InterPro" id="IPR029058">
    <property type="entry name" value="AB_hydrolase_fold"/>
</dbReference>
<feature type="domain" description="AB hydrolase-1" evidence="1">
    <location>
        <begin position="32"/>
        <end position="316"/>
    </location>
</feature>
<dbReference type="InterPro" id="IPR000073">
    <property type="entry name" value="AB_hydrolase_1"/>
</dbReference>
<dbReference type="AlphaFoldDB" id="A0AAD4KYF5"/>
<dbReference type="PANTHER" id="PTHR43798">
    <property type="entry name" value="MONOACYLGLYCEROL LIPASE"/>
    <property type="match status" value="1"/>
</dbReference>
<keyword evidence="2" id="KW-0378">Hydrolase</keyword>
<dbReference type="PANTHER" id="PTHR43798:SF33">
    <property type="entry name" value="HYDROLASE, PUTATIVE (AFU_ORTHOLOGUE AFUA_2G14860)-RELATED"/>
    <property type="match status" value="1"/>
</dbReference>
<dbReference type="Pfam" id="PF00561">
    <property type="entry name" value="Abhydrolase_1"/>
    <property type="match status" value="1"/>
</dbReference>
<evidence type="ECO:0000313" key="3">
    <source>
        <dbReference type="Proteomes" id="UP001201262"/>
    </source>
</evidence>
<dbReference type="GO" id="GO:0047372">
    <property type="term" value="F:monoacylglycerol lipase activity"/>
    <property type="evidence" value="ECO:0007669"/>
    <property type="project" value="TreeGrafter"/>
</dbReference>
<sequence length="334" mass="37928">MDRFQQKQLVTRRSLKYTYFVSPSGDSTEKNPALIFLHGFPDSAHLWSEVVAMMEGLPNKIIIPDCLGYAGTDKPEDISLYSYDGQADDLEDILQNENAKVNVIIGHDWGSVLAQRTYLHKSHLFSGIILLNTGYMVPSTQPFDLAVVNRTTEKVLGYPQFAYWEFFLSHDAAEIIDGNLERMWQALHGDVENWMQKLFCVPDAMREFILGDEEVSLKAYAKKLEWKDRFIRQFKTDGFASSLQMYKATAWNVQSKSDSTIPSENLAIRVPMLFIICTQDAVCVPDIMTPAKEQGLVPMLKEVVIESAHWSPMEKPGEIALHIVNFLSNTILSH</sequence>
<dbReference type="GeneID" id="70243909"/>
<reference evidence="2" key="1">
    <citation type="submission" date="2021-12" db="EMBL/GenBank/DDBJ databases">
        <title>Convergent genome expansion in fungi linked to evolution of root-endophyte symbiosis.</title>
        <authorList>
            <consortium name="DOE Joint Genome Institute"/>
            <person name="Ke Y.-H."/>
            <person name="Bonito G."/>
            <person name="Liao H.-L."/>
            <person name="Looney B."/>
            <person name="Rojas-Flechas A."/>
            <person name="Nash J."/>
            <person name="Hameed K."/>
            <person name="Schadt C."/>
            <person name="Martin F."/>
            <person name="Crous P.W."/>
            <person name="Miettinen O."/>
            <person name="Magnuson J.K."/>
            <person name="Labbe J."/>
            <person name="Jacobson D."/>
            <person name="Doktycz M.J."/>
            <person name="Veneault-Fourrey C."/>
            <person name="Kuo A."/>
            <person name="Mondo S."/>
            <person name="Calhoun S."/>
            <person name="Riley R."/>
            <person name="Ohm R."/>
            <person name="LaButti K."/>
            <person name="Andreopoulos B."/>
            <person name="Pangilinan J."/>
            <person name="Nolan M."/>
            <person name="Tritt A."/>
            <person name="Clum A."/>
            <person name="Lipzen A."/>
            <person name="Daum C."/>
            <person name="Barry K."/>
            <person name="Grigoriev I.V."/>
            <person name="Vilgalys R."/>
        </authorList>
    </citation>
    <scope>NUCLEOTIDE SEQUENCE</scope>
    <source>
        <strain evidence="2">PMI_201</strain>
    </source>
</reference>
<accession>A0AAD4KYF5</accession>
<name>A0AAD4KYF5_9EURO</name>
<comment type="caution">
    <text evidence="2">The sequence shown here is derived from an EMBL/GenBank/DDBJ whole genome shotgun (WGS) entry which is preliminary data.</text>
</comment>
<dbReference type="GO" id="GO:0046464">
    <property type="term" value="P:acylglycerol catabolic process"/>
    <property type="evidence" value="ECO:0007669"/>
    <property type="project" value="TreeGrafter"/>
</dbReference>
<protein>
    <submittedName>
        <fullName evidence="2">Epoxide hydrolase</fullName>
    </submittedName>
</protein>
<dbReference type="Gene3D" id="3.40.50.1820">
    <property type="entry name" value="alpha/beta hydrolase"/>
    <property type="match status" value="1"/>
</dbReference>